<comment type="caution">
    <text evidence="2">The sequence shown here is derived from an EMBL/GenBank/DDBJ whole genome shotgun (WGS) entry which is preliminary data.</text>
</comment>
<dbReference type="EMBL" id="LSSN01005278">
    <property type="protein sequence ID" value="OMJ09875.1"/>
    <property type="molecule type" value="Genomic_DNA"/>
</dbReference>
<keyword evidence="3" id="KW-1185">Reference proteome</keyword>
<sequence>MQEIVFYRIVKDVYLEVLVRRTAPNRCSAPPPAPAAHRSSPPARPASTAPNPQPPRAPPAAAAAPRPCASAKAGSAETPQELSAPLPGTQTTRL</sequence>
<name>A0A1R1X5G0_9FUNG</name>
<dbReference type="Proteomes" id="UP000187283">
    <property type="component" value="Unassembled WGS sequence"/>
</dbReference>
<evidence type="ECO:0000256" key="1">
    <source>
        <dbReference type="SAM" id="MobiDB-lite"/>
    </source>
</evidence>
<organism evidence="2 3">
    <name type="scientific">Smittium culicis</name>
    <dbReference type="NCBI Taxonomy" id="133412"/>
    <lineage>
        <taxon>Eukaryota</taxon>
        <taxon>Fungi</taxon>
        <taxon>Fungi incertae sedis</taxon>
        <taxon>Zoopagomycota</taxon>
        <taxon>Kickxellomycotina</taxon>
        <taxon>Harpellomycetes</taxon>
        <taxon>Harpellales</taxon>
        <taxon>Legeriomycetaceae</taxon>
        <taxon>Smittium</taxon>
    </lineage>
</organism>
<dbReference type="AlphaFoldDB" id="A0A1R1X5G0"/>
<feature type="compositionally biased region" description="Low complexity" evidence="1">
    <location>
        <begin position="59"/>
        <end position="73"/>
    </location>
</feature>
<reference evidence="2 3" key="1">
    <citation type="submission" date="2017-01" db="EMBL/GenBank/DDBJ databases">
        <authorList>
            <person name="Mah S.A."/>
            <person name="Swanson W.J."/>
            <person name="Moy G.W."/>
            <person name="Vacquier V.D."/>
        </authorList>
    </citation>
    <scope>NUCLEOTIDE SEQUENCE [LARGE SCALE GENOMIC DNA]</scope>
    <source>
        <strain evidence="2 3">GSMNP</strain>
    </source>
</reference>
<gene>
    <name evidence="2" type="ORF">AYI70_g10674</name>
</gene>
<accession>A0A1R1X5G0</accession>
<proteinExistence type="predicted"/>
<feature type="region of interest" description="Disordered" evidence="1">
    <location>
        <begin position="23"/>
        <end position="94"/>
    </location>
</feature>
<feature type="compositionally biased region" description="Low complexity" evidence="1">
    <location>
        <begin position="35"/>
        <end position="50"/>
    </location>
</feature>
<evidence type="ECO:0000313" key="2">
    <source>
        <dbReference type="EMBL" id="OMJ09875.1"/>
    </source>
</evidence>
<evidence type="ECO:0000313" key="3">
    <source>
        <dbReference type="Proteomes" id="UP000187283"/>
    </source>
</evidence>
<protein>
    <submittedName>
        <fullName evidence="2">Uncharacterized protein</fullName>
    </submittedName>
</protein>